<reference evidence="2 3" key="1">
    <citation type="submission" date="2018-10" db="EMBL/GenBank/DDBJ databases">
        <title>Comparative analysis of microorganisms from saline springs in Andes Mountain Range, Colombia.</title>
        <authorList>
            <person name="Rubin E."/>
        </authorList>
    </citation>
    <scope>NUCLEOTIDE SEQUENCE [LARGE SCALE GENOMIC DNA]</scope>
    <source>
        <strain evidence="2 3">USBA 36</strain>
    </source>
</reference>
<dbReference type="RefSeq" id="WP_121219325.1">
    <property type="nucleotide sequence ID" value="NZ_RBIG01000002.1"/>
</dbReference>
<dbReference type="GO" id="GO:0047661">
    <property type="term" value="F:amino-acid racemase activity"/>
    <property type="evidence" value="ECO:0007669"/>
    <property type="project" value="InterPro"/>
</dbReference>
<dbReference type="Proteomes" id="UP000277424">
    <property type="component" value="Unassembled WGS sequence"/>
</dbReference>
<dbReference type="EMBL" id="RBIG01000002">
    <property type="protein sequence ID" value="RKQ69877.1"/>
    <property type="molecule type" value="Genomic_DNA"/>
</dbReference>
<dbReference type="AlphaFoldDB" id="A0A420WFW3"/>
<accession>A0A420WFW3</accession>
<protein>
    <recommendedName>
        <fullName evidence="4">Asp/Glu/hydantoin racemase</fullName>
    </recommendedName>
</protein>
<dbReference type="InterPro" id="IPR015942">
    <property type="entry name" value="Asp/Glu/hydantoin_racemase"/>
</dbReference>
<comment type="similarity">
    <text evidence="1">Belongs to the HyuE racemase family.</text>
</comment>
<evidence type="ECO:0000313" key="3">
    <source>
        <dbReference type="Proteomes" id="UP000277424"/>
    </source>
</evidence>
<comment type="caution">
    <text evidence="2">The sequence shown here is derived from an EMBL/GenBank/DDBJ whole genome shotgun (WGS) entry which is preliminary data.</text>
</comment>
<evidence type="ECO:0000313" key="2">
    <source>
        <dbReference type="EMBL" id="RKQ69877.1"/>
    </source>
</evidence>
<evidence type="ECO:0008006" key="4">
    <source>
        <dbReference type="Google" id="ProtNLM"/>
    </source>
</evidence>
<sequence length="219" mass="23222">MTEPTPRIMLIHALRESQVPAWRAFEAGWPQARIFNLLDDSLSADVAAAGRLTDEMVERFLTLGRYAAGTGADAIQFTCSAFGPAIEAVKRDLSIPVFSPSEAAFEAALEKGSRIGLMVTFPVSLKLLGDEMTAIAAKKGKPLDIHGILVEGAIAALQSGDTAEHNRLALEAAKKLPALDALVLGQFSLAHMAKPIAEATGLPVFTTPDSAVTKLRGLF</sequence>
<gene>
    <name evidence="2" type="ORF">BCL74_1811</name>
</gene>
<proteinExistence type="inferred from homology"/>
<name>A0A420WFW3_9PROT</name>
<dbReference type="InterPro" id="IPR053714">
    <property type="entry name" value="Iso_Racemase_Enz_sf"/>
</dbReference>
<organism evidence="2 3">
    <name type="scientific">Oceanibaculum indicum</name>
    <dbReference type="NCBI Taxonomy" id="526216"/>
    <lineage>
        <taxon>Bacteria</taxon>
        <taxon>Pseudomonadati</taxon>
        <taxon>Pseudomonadota</taxon>
        <taxon>Alphaproteobacteria</taxon>
        <taxon>Rhodospirillales</taxon>
        <taxon>Oceanibaculaceae</taxon>
        <taxon>Oceanibaculum</taxon>
    </lineage>
</organism>
<dbReference type="Pfam" id="PF01177">
    <property type="entry name" value="Asp_Glu_race"/>
    <property type="match status" value="1"/>
</dbReference>
<evidence type="ECO:0000256" key="1">
    <source>
        <dbReference type="ARBA" id="ARBA00038414"/>
    </source>
</evidence>
<dbReference type="Gene3D" id="3.40.50.12500">
    <property type="match status" value="1"/>
</dbReference>
<dbReference type="OrthoDB" id="978447at2"/>